<dbReference type="Gene3D" id="3.60.130.10">
    <property type="entry name" value="Clavaminate synthase-like"/>
    <property type="match status" value="1"/>
</dbReference>
<evidence type="ECO:0000256" key="2">
    <source>
        <dbReference type="ARBA" id="ARBA00023002"/>
    </source>
</evidence>
<dbReference type="EMBL" id="CP133548">
    <property type="protein sequence ID" value="WMS87333.1"/>
    <property type="molecule type" value="Genomic_DNA"/>
</dbReference>
<dbReference type="PANTHER" id="PTHR10696">
    <property type="entry name" value="GAMMA-BUTYROBETAINE HYDROXYLASE-RELATED"/>
    <property type="match status" value="1"/>
</dbReference>
<dbReference type="SUPFAM" id="SSF51197">
    <property type="entry name" value="Clavaminate synthase-like"/>
    <property type="match status" value="1"/>
</dbReference>
<evidence type="ECO:0000256" key="1">
    <source>
        <dbReference type="ARBA" id="ARBA00001954"/>
    </source>
</evidence>
<keyword evidence="6" id="KW-1185">Reference proteome</keyword>
<evidence type="ECO:0000313" key="6">
    <source>
        <dbReference type="Proteomes" id="UP001239782"/>
    </source>
</evidence>
<protein>
    <submittedName>
        <fullName evidence="5">TauD/TfdA family dioxygenase</fullName>
        <ecNumber evidence="5">1.14.11.-</ecNumber>
    </submittedName>
</protein>
<evidence type="ECO:0000256" key="3">
    <source>
        <dbReference type="ARBA" id="ARBA00023194"/>
    </source>
</evidence>
<dbReference type="EC" id="1.14.11.-" evidence="5"/>
<dbReference type="KEGG" id="plei:Q9312_00035"/>
<dbReference type="InterPro" id="IPR050411">
    <property type="entry name" value="AlphaKG_dependent_hydroxylases"/>
</dbReference>
<accession>A0AA51RTF3</accession>
<dbReference type="GO" id="GO:0017000">
    <property type="term" value="P:antibiotic biosynthetic process"/>
    <property type="evidence" value="ECO:0007669"/>
    <property type="project" value="UniProtKB-KW"/>
</dbReference>
<keyword evidence="3" id="KW-0045">Antibiotic biosynthesis</keyword>
<dbReference type="GO" id="GO:0016706">
    <property type="term" value="F:2-oxoglutarate-dependent dioxygenase activity"/>
    <property type="evidence" value="ECO:0007669"/>
    <property type="project" value="UniProtKB-ARBA"/>
</dbReference>
<keyword evidence="2 5" id="KW-0560">Oxidoreductase</keyword>
<dbReference type="InterPro" id="IPR042098">
    <property type="entry name" value="TauD-like_sf"/>
</dbReference>
<dbReference type="AlphaFoldDB" id="A0AA51RTF3"/>
<name>A0AA51RTF3_9GAMM</name>
<organism evidence="5 6">
    <name type="scientific">Pleionea litopenaei</name>
    <dbReference type="NCBI Taxonomy" id="3070815"/>
    <lineage>
        <taxon>Bacteria</taxon>
        <taxon>Pseudomonadati</taxon>
        <taxon>Pseudomonadota</taxon>
        <taxon>Gammaproteobacteria</taxon>
        <taxon>Oceanospirillales</taxon>
        <taxon>Pleioneaceae</taxon>
        <taxon>Pleionea</taxon>
    </lineage>
</organism>
<feature type="domain" description="TauD/TfdA-like" evidence="4">
    <location>
        <begin position="23"/>
        <end position="313"/>
    </location>
</feature>
<reference evidence="5 6" key="1">
    <citation type="submission" date="2023-08" db="EMBL/GenBank/DDBJ databases">
        <title>Pleionea litopenaei sp. nov., isolated from stomach of juvenile Litopenaeus vannamei.</title>
        <authorList>
            <person name="Rho A.M."/>
            <person name="Hwang C.Y."/>
        </authorList>
    </citation>
    <scope>NUCLEOTIDE SEQUENCE [LARGE SCALE GENOMIC DNA]</scope>
    <source>
        <strain evidence="5 6">HL-JVS1</strain>
    </source>
</reference>
<proteinExistence type="predicted"/>
<dbReference type="Pfam" id="PF02668">
    <property type="entry name" value="TauD"/>
    <property type="match status" value="1"/>
</dbReference>
<dbReference type="Proteomes" id="UP001239782">
    <property type="component" value="Chromosome"/>
</dbReference>
<dbReference type="InterPro" id="IPR003819">
    <property type="entry name" value="TauD/TfdA-like"/>
</dbReference>
<sequence length="317" mass="36372">MFTISLEEIPGLPVVKPGEKYEGIDHSSFYRSIASEISPIIEQYGGVLMRGFKIDSEAAFQDFMSAIPEQQLDYIDGNSPRTKLIGKVYTSTEYPKEYELSMHNELSYSNNWPKMLYFCCVTEPLEGGHTLIADCRKVLKELDPDLVDKFAKNKVKYTRYLHGGFGLGSSWQKTFEVSSKDEAEQCCKDLDIDFEWDDDDGLMISQIGPGVARHRTTNELVWFNQADQFHLYNLPDEIQEGILALTEGDKRKYPTYAYFGNGEEIDTRLLKEVRSVFKKNTIVFPWKKGDLMIIDNQLMAHGRSPFNCERKILVSMT</sequence>
<evidence type="ECO:0000259" key="4">
    <source>
        <dbReference type="Pfam" id="PF02668"/>
    </source>
</evidence>
<dbReference type="PANTHER" id="PTHR10696:SF56">
    <property type="entry name" value="TAUD_TFDA-LIKE DOMAIN-CONTAINING PROTEIN"/>
    <property type="match status" value="1"/>
</dbReference>
<comment type="cofactor">
    <cofactor evidence="1">
        <name>Fe(2+)</name>
        <dbReference type="ChEBI" id="CHEBI:29033"/>
    </cofactor>
</comment>
<gene>
    <name evidence="5" type="ORF">Q9312_00035</name>
</gene>
<dbReference type="RefSeq" id="WP_309202474.1">
    <property type="nucleotide sequence ID" value="NZ_CP133548.1"/>
</dbReference>
<keyword evidence="5" id="KW-0223">Dioxygenase</keyword>
<evidence type="ECO:0000313" key="5">
    <source>
        <dbReference type="EMBL" id="WMS87333.1"/>
    </source>
</evidence>